<dbReference type="InterPro" id="IPR004087">
    <property type="entry name" value="KH_dom"/>
</dbReference>
<evidence type="ECO:0000256" key="3">
    <source>
        <dbReference type="SAM" id="MobiDB-lite"/>
    </source>
</evidence>
<feature type="domain" description="K Homology" evidence="4">
    <location>
        <begin position="36"/>
        <end position="108"/>
    </location>
</feature>
<dbReference type="Pfam" id="PF00013">
    <property type="entry name" value="KH_1"/>
    <property type="match status" value="1"/>
</dbReference>
<dbReference type="SUPFAM" id="SSF54791">
    <property type="entry name" value="Eukaryotic type KH-domain (KH-domain type I)"/>
    <property type="match status" value="1"/>
</dbReference>
<evidence type="ECO:0000259" key="4">
    <source>
        <dbReference type="SMART" id="SM00322"/>
    </source>
</evidence>
<keyword evidence="6" id="KW-1185">Reference proteome</keyword>
<accession>A0AAW1SR79</accession>
<name>A0AAW1SR79_9CHLO</name>
<dbReference type="EMBL" id="JALJOV010001098">
    <property type="protein sequence ID" value="KAK9854477.1"/>
    <property type="molecule type" value="Genomic_DNA"/>
</dbReference>
<evidence type="ECO:0000313" key="5">
    <source>
        <dbReference type="EMBL" id="KAK9854477.1"/>
    </source>
</evidence>
<dbReference type="Gene3D" id="3.30.1370.10">
    <property type="entry name" value="K Homology domain, type 1"/>
    <property type="match status" value="1"/>
</dbReference>
<comment type="caution">
    <text evidence="5">The sequence shown here is derived from an EMBL/GenBank/DDBJ whole genome shotgun (WGS) entry which is preliminary data.</text>
</comment>
<protein>
    <recommendedName>
        <fullName evidence="4">K Homology domain-containing protein</fullName>
    </recommendedName>
</protein>
<sequence>MRPSGPGHKRPAAELESASQVFSSQQTPAKRPALEQPLTFRILCPKHKVGSVIGKGGKIVSQIRRDTGARIKIEEALPSCTERIISISGPSRRLGPSSVSWSVMTLTFQRALGLLMALCRSAAVLKGFSVA</sequence>
<evidence type="ECO:0000313" key="6">
    <source>
        <dbReference type="Proteomes" id="UP001485043"/>
    </source>
</evidence>
<dbReference type="AlphaFoldDB" id="A0AAW1SR79"/>
<dbReference type="Proteomes" id="UP001485043">
    <property type="component" value="Unassembled WGS sequence"/>
</dbReference>
<gene>
    <name evidence="5" type="ORF">WJX84_002602</name>
</gene>
<feature type="compositionally biased region" description="Polar residues" evidence="3">
    <location>
        <begin position="17"/>
        <end position="28"/>
    </location>
</feature>
<dbReference type="InterPro" id="IPR004088">
    <property type="entry name" value="KH_dom_type_1"/>
</dbReference>
<reference evidence="5 6" key="1">
    <citation type="journal article" date="2024" name="Nat. Commun.">
        <title>Phylogenomics reveals the evolutionary origins of lichenization in chlorophyte algae.</title>
        <authorList>
            <person name="Puginier C."/>
            <person name="Libourel C."/>
            <person name="Otte J."/>
            <person name="Skaloud P."/>
            <person name="Haon M."/>
            <person name="Grisel S."/>
            <person name="Petersen M."/>
            <person name="Berrin J.G."/>
            <person name="Delaux P.M."/>
            <person name="Dal Grande F."/>
            <person name="Keller J."/>
        </authorList>
    </citation>
    <scope>NUCLEOTIDE SEQUENCE [LARGE SCALE GENOMIC DNA]</scope>
    <source>
        <strain evidence="5 6">SAG 2523</strain>
    </source>
</reference>
<dbReference type="InterPro" id="IPR036612">
    <property type="entry name" value="KH_dom_type_1_sf"/>
</dbReference>
<keyword evidence="1" id="KW-0677">Repeat</keyword>
<evidence type="ECO:0000256" key="2">
    <source>
        <dbReference type="PROSITE-ProRule" id="PRU00117"/>
    </source>
</evidence>
<keyword evidence="2" id="KW-0694">RNA-binding</keyword>
<dbReference type="SMART" id="SM00322">
    <property type="entry name" value="KH"/>
    <property type="match status" value="1"/>
</dbReference>
<dbReference type="PANTHER" id="PTHR10288">
    <property type="entry name" value="KH DOMAIN CONTAINING RNA BINDING PROTEIN"/>
    <property type="match status" value="1"/>
</dbReference>
<feature type="region of interest" description="Disordered" evidence="3">
    <location>
        <begin position="1"/>
        <end position="30"/>
    </location>
</feature>
<organism evidence="5 6">
    <name type="scientific">Apatococcus fuscideae</name>
    <dbReference type="NCBI Taxonomy" id="2026836"/>
    <lineage>
        <taxon>Eukaryota</taxon>
        <taxon>Viridiplantae</taxon>
        <taxon>Chlorophyta</taxon>
        <taxon>core chlorophytes</taxon>
        <taxon>Trebouxiophyceae</taxon>
        <taxon>Chlorellales</taxon>
        <taxon>Chlorellaceae</taxon>
        <taxon>Apatococcus</taxon>
    </lineage>
</organism>
<dbReference type="PROSITE" id="PS50084">
    <property type="entry name" value="KH_TYPE_1"/>
    <property type="match status" value="1"/>
</dbReference>
<evidence type="ECO:0000256" key="1">
    <source>
        <dbReference type="ARBA" id="ARBA00022737"/>
    </source>
</evidence>
<dbReference type="GO" id="GO:0003723">
    <property type="term" value="F:RNA binding"/>
    <property type="evidence" value="ECO:0007669"/>
    <property type="project" value="UniProtKB-UniRule"/>
</dbReference>
<proteinExistence type="predicted"/>